<dbReference type="Gene3D" id="3.90.660.10">
    <property type="match status" value="1"/>
</dbReference>
<dbReference type="Gene3D" id="3.50.50.60">
    <property type="entry name" value="FAD/NAD(P)-binding domain"/>
    <property type="match status" value="1"/>
</dbReference>
<evidence type="ECO:0000256" key="3">
    <source>
        <dbReference type="ARBA" id="ARBA00023002"/>
    </source>
</evidence>
<sequence length="441" mass="46286">MTDASVPASTPHRSTTVAIVGAGISGLIAARELSRSGVDVLVVEAAGRVGGRTMAVTTSLGSTVDLGGQWIGHGHHRFEALAAEVGASTYAMHTPKRPAILDGDKEVGQASSTSLVANAVLVAWEIAAKVGAPSRWRDKSVQQWISKVPGAGARRLLEVLVSVSTCAELDELSMHAFASFIKYQGGLTTMMATSGGAQDSLVVQGAGHLARAVAAELGDRVLLDTAVTAIDRNDSGVRLQTSSGEIRAAKVVVTVPPPMARRIVHRPELPAQRAELERTMYMGSVYKAIAVYHTPFWRDVADAEAVTLAGTGAAVFDTTPPGGPGHLCILVAGPQARALDDLTEEQRRTALLEPLAKRLGADICKPVDWYEKSWHTDEFAGGGYSALPLMGHDDGYYPISAQPVGHVHWAGTETASEHAGYIEGAIESGERVAREVAGALA</sequence>
<dbReference type="InterPro" id="IPR002937">
    <property type="entry name" value="Amino_oxidase"/>
</dbReference>
<keyword evidence="7" id="KW-1185">Reference proteome</keyword>
<evidence type="ECO:0000256" key="4">
    <source>
        <dbReference type="PIRSR" id="PIRSR601613-1"/>
    </source>
</evidence>
<evidence type="ECO:0000256" key="1">
    <source>
        <dbReference type="ARBA" id="ARBA00001974"/>
    </source>
</evidence>
<feature type="binding site" evidence="4">
    <location>
        <position position="227"/>
    </location>
    <ligand>
        <name>FAD</name>
        <dbReference type="ChEBI" id="CHEBI:57692"/>
    </ligand>
</feature>
<dbReference type="InterPro" id="IPR001613">
    <property type="entry name" value="Flavin_amine_oxidase"/>
</dbReference>
<reference evidence="6 7" key="1">
    <citation type="submission" date="2020-04" db="EMBL/GenBank/DDBJ databases">
        <title>Gordonia sp. nov. TBRC 11910.</title>
        <authorList>
            <person name="Suriyachadkun C."/>
        </authorList>
    </citation>
    <scope>NUCLEOTIDE SEQUENCE [LARGE SCALE GENOMIC DNA]</scope>
    <source>
        <strain evidence="6 7">TBRC 11910</strain>
    </source>
</reference>
<evidence type="ECO:0000313" key="7">
    <source>
        <dbReference type="Proteomes" id="UP000550729"/>
    </source>
</evidence>
<dbReference type="RefSeq" id="WP_170195698.1">
    <property type="nucleotide sequence ID" value="NZ_JABBNB010000020.1"/>
</dbReference>
<evidence type="ECO:0000313" key="6">
    <source>
        <dbReference type="EMBL" id="NMO03205.1"/>
    </source>
</evidence>
<dbReference type="SUPFAM" id="SSF54373">
    <property type="entry name" value="FAD-linked reductases, C-terminal domain"/>
    <property type="match status" value="1"/>
</dbReference>
<dbReference type="SUPFAM" id="SSF51905">
    <property type="entry name" value="FAD/NAD(P)-binding domain"/>
    <property type="match status" value="1"/>
</dbReference>
<dbReference type="GO" id="GO:0016491">
    <property type="term" value="F:oxidoreductase activity"/>
    <property type="evidence" value="ECO:0007669"/>
    <property type="project" value="UniProtKB-KW"/>
</dbReference>
<dbReference type="Pfam" id="PF01593">
    <property type="entry name" value="Amino_oxidase"/>
    <property type="match status" value="1"/>
</dbReference>
<accession>A0A848L292</accession>
<proteinExistence type="inferred from homology"/>
<dbReference type="InterPro" id="IPR036188">
    <property type="entry name" value="FAD/NAD-bd_sf"/>
</dbReference>
<dbReference type="PRINTS" id="PR00757">
    <property type="entry name" value="AMINEOXDASEF"/>
</dbReference>
<dbReference type="Gene3D" id="1.10.405.10">
    <property type="entry name" value="Guanine Nucleotide Dissociation Inhibitor, domain 1"/>
    <property type="match status" value="1"/>
</dbReference>
<feature type="domain" description="Amine oxidase" evidence="5">
    <location>
        <begin position="24"/>
        <end position="436"/>
    </location>
</feature>
<dbReference type="InterPro" id="IPR050703">
    <property type="entry name" value="Flavin_MAO"/>
</dbReference>
<dbReference type="AlphaFoldDB" id="A0A848L292"/>
<keyword evidence="3" id="KW-0560">Oxidoreductase</keyword>
<organism evidence="6 7">
    <name type="scientific">Gordonia asplenii</name>
    <dbReference type="NCBI Taxonomy" id="2725283"/>
    <lineage>
        <taxon>Bacteria</taxon>
        <taxon>Bacillati</taxon>
        <taxon>Actinomycetota</taxon>
        <taxon>Actinomycetes</taxon>
        <taxon>Mycobacteriales</taxon>
        <taxon>Gordoniaceae</taxon>
        <taxon>Gordonia</taxon>
    </lineage>
</organism>
<dbReference type="PANTHER" id="PTHR43563:SF1">
    <property type="entry name" value="AMINE OXIDASE [FLAVIN-CONTAINING] B"/>
    <property type="match status" value="1"/>
</dbReference>
<comment type="caution">
    <text evidence="6">The sequence shown here is derived from an EMBL/GenBank/DDBJ whole genome shotgun (WGS) entry which is preliminary data.</text>
</comment>
<name>A0A848L292_9ACTN</name>
<dbReference type="EMBL" id="JABBNB010000020">
    <property type="protein sequence ID" value="NMO03205.1"/>
    <property type="molecule type" value="Genomic_DNA"/>
</dbReference>
<feature type="binding site" evidence="4">
    <location>
        <position position="413"/>
    </location>
    <ligand>
        <name>FAD</name>
        <dbReference type="ChEBI" id="CHEBI:57692"/>
    </ligand>
</feature>
<protein>
    <submittedName>
        <fullName evidence="6">NAD(P)/FAD-dependent oxidoreductase</fullName>
    </submittedName>
</protein>
<gene>
    <name evidence="6" type="ORF">HH308_18485</name>
</gene>
<dbReference type="Proteomes" id="UP000550729">
    <property type="component" value="Unassembled WGS sequence"/>
</dbReference>
<feature type="binding site" evidence="4">
    <location>
        <position position="25"/>
    </location>
    <ligand>
        <name>FAD</name>
        <dbReference type="ChEBI" id="CHEBI:57692"/>
    </ligand>
</feature>
<dbReference type="PANTHER" id="PTHR43563">
    <property type="entry name" value="AMINE OXIDASE"/>
    <property type="match status" value="1"/>
</dbReference>
<comment type="cofactor">
    <cofactor evidence="1">
        <name>FAD</name>
        <dbReference type="ChEBI" id="CHEBI:57692"/>
    </cofactor>
</comment>
<comment type="similarity">
    <text evidence="2">Belongs to the flavin monoamine oxidase family.</text>
</comment>
<evidence type="ECO:0000256" key="2">
    <source>
        <dbReference type="ARBA" id="ARBA00005995"/>
    </source>
</evidence>
<evidence type="ECO:0000259" key="5">
    <source>
        <dbReference type="Pfam" id="PF01593"/>
    </source>
</evidence>
<feature type="binding site" evidence="4">
    <location>
        <begin position="44"/>
        <end position="45"/>
    </location>
    <ligand>
        <name>FAD</name>
        <dbReference type="ChEBI" id="CHEBI:57692"/>
    </ligand>
</feature>